<evidence type="ECO:0000313" key="2">
    <source>
        <dbReference type="EMBL" id="CAI2384132.1"/>
    </source>
</evidence>
<keyword evidence="3" id="KW-1185">Reference proteome</keyword>
<dbReference type="Proteomes" id="UP001295684">
    <property type="component" value="Unassembled WGS sequence"/>
</dbReference>
<feature type="compositionally biased region" description="Polar residues" evidence="1">
    <location>
        <begin position="171"/>
        <end position="180"/>
    </location>
</feature>
<feature type="region of interest" description="Disordered" evidence="1">
    <location>
        <begin position="266"/>
        <end position="299"/>
    </location>
</feature>
<evidence type="ECO:0000313" key="3">
    <source>
        <dbReference type="Proteomes" id="UP001295684"/>
    </source>
</evidence>
<dbReference type="EMBL" id="CAMPGE010026442">
    <property type="protein sequence ID" value="CAI2384132.1"/>
    <property type="molecule type" value="Genomic_DNA"/>
</dbReference>
<feature type="region of interest" description="Disordered" evidence="1">
    <location>
        <begin position="168"/>
        <end position="214"/>
    </location>
</feature>
<proteinExistence type="predicted"/>
<dbReference type="AlphaFoldDB" id="A0AAD1Y3T3"/>
<name>A0AAD1Y3T3_EUPCR</name>
<feature type="region of interest" description="Disordered" evidence="1">
    <location>
        <begin position="107"/>
        <end position="156"/>
    </location>
</feature>
<reference evidence="2" key="1">
    <citation type="submission" date="2023-07" db="EMBL/GenBank/DDBJ databases">
        <authorList>
            <consortium name="AG Swart"/>
            <person name="Singh M."/>
            <person name="Singh A."/>
            <person name="Seah K."/>
            <person name="Emmerich C."/>
        </authorList>
    </citation>
    <scope>NUCLEOTIDE SEQUENCE</scope>
    <source>
        <strain evidence="2">DP1</strain>
    </source>
</reference>
<accession>A0AAD1Y3T3</accession>
<gene>
    <name evidence="2" type="ORF">ECRASSUSDP1_LOCUS25653</name>
</gene>
<feature type="compositionally biased region" description="Polar residues" evidence="1">
    <location>
        <begin position="272"/>
        <end position="299"/>
    </location>
</feature>
<comment type="caution">
    <text evidence="2">The sequence shown here is derived from an EMBL/GenBank/DDBJ whole genome shotgun (WGS) entry which is preliminary data.</text>
</comment>
<sequence>MESVFSHPHSSKYHVDSIMNQKISNQKKSNNEIKIKKHKSLGNKKRSGANSSLSLIKEDYNKCLNNLRHMNKACKNITIETSKNNPIPQKGLPITCTRGNKIGVFNRRSGKYKKDKKMSSSPLITRRVRKEAESTGRKSSRPSKNGTTSSKRALKNQKGKLQIVIHEMGHDSQSPTSRQARNGREYPSSSRVYDNLKSKKNLKSCKSMRSIEPQSYSCRNKNEEYKTYKNKNHRSARDNKATYSNYLSSEPLSNLPVFNTLVESHGPKRSIDSSSGLSCKNDRNSLSSNRGGSVRCSQKASSKNSKIYVYDSNQYTSNMYTNEYSNSAQTSQFTFGPGPDSKTSDIAYSGQTSANKSINKDNILSKISETSLKKKIKHKSKRSTASDKHHRSSSRGSKNKRGPKRRSSRSKHPGLNGYFGKNSMKRPTSKSRNELYKSSSSNNYQLQSKASLKLGDFLHSGMTPNNRSFLKNQDLPSMSPFLSRMTQKSKNSRNEALFKVQTNQKSCEKFLNLLPSCKGPTKKSRNTILTQIKSTAHAKTNSYFNIPGCAYGTDDKSGNSSSERSSRSRARKKHKIEKARSSLLNKKLLKNNKRKSSFVPANNCSGASTQGSSIKDFKGTIKKKFQQNCYYKSTQNPSTNPKKKVEDTRSHHIKYEAISPKIILVDENNPEEDYRLDLHNKLRHKNKNLHEYLVSRDNPLNSPLNLPGSSNLVSHVLGVHNTIETEDRNQNSSHLDLLNINSQEVSMIEHNTSHLKDEPQKETQKDLQGLITILEKFE</sequence>
<feature type="compositionally biased region" description="Basic residues" evidence="1">
    <location>
        <begin position="373"/>
        <end position="412"/>
    </location>
</feature>
<organism evidence="2 3">
    <name type="scientific">Euplotes crassus</name>
    <dbReference type="NCBI Taxonomy" id="5936"/>
    <lineage>
        <taxon>Eukaryota</taxon>
        <taxon>Sar</taxon>
        <taxon>Alveolata</taxon>
        <taxon>Ciliophora</taxon>
        <taxon>Intramacronucleata</taxon>
        <taxon>Spirotrichea</taxon>
        <taxon>Hypotrichia</taxon>
        <taxon>Euplotida</taxon>
        <taxon>Euplotidae</taxon>
        <taxon>Moneuplotes</taxon>
    </lineage>
</organism>
<protein>
    <submittedName>
        <fullName evidence="2">Uncharacterized protein</fullName>
    </submittedName>
</protein>
<feature type="compositionally biased region" description="Polar residues" evidence="1">
    <location>
        <begin position="599"/>
        <end position="610"/>
    </location>
</feature>
<feature type="region of interest" description="Disordered" evidence="1">
    <location>
        <begin position="369"/>
        <end position="443"/>
    </location>
</feature>
<feature type="compositionally biased region" description="Basic residues" evidence="1">
    <location>
        <begin position="587"/>
        <end position="596"/>
    </location>
</feature>
<evidence type="ECO:0000256" key="1">
    <source>
        <dbReference type="SAM" id="MobiDB-lite"/>
    </source>
</evidence>
<feature type="compositionally biased region" description="Polar residues" evidence="1">
    <location>
        <begin position="142"/>
        <end position="151"/>
    </location>
</feature>
<feature type="region of interest" description="Disordered" evidence="1">
    <location>
        <begin position="554"/>
        <end position="610"/>
    </location>
</feature>
<feature type="compositionally biased region" description="Basic residues" evidence="1">
    <location>
        <begin position="567"/>
        <end position="577"/>
    </location>
</feature>